<reference evidence="2 3" key="1">
    <citation type="journal article" date="2014" name="Appl. Environ. Microbiol.">
        <title>Insights into the Microbial Degradation of Rubber and Gutta-Percha by Analysis of the Complete Genome of Nocardia nova SH22a.</title>
        <authorList>
            <person name="Luo Q."/>
            <person name="Hiessl S."/>
            <person name="Poehlein A."/>
            <person name="Daniel R."/>
            <person name="Steinbuchel A."/>
        </authorList>
    </citation>
    <scope>NUCLEOTIDE SEQUENCE [LARGE SCALE GENOMIC DNA]</scope>
    <source>
        <strain evidence="2">SH22a</strain>
    </source>
</reference>
<dbReference type="KEGG" id="nno:NONO_c40830"/>
<dbReference type="HOGENOM" id="CLU_124431_1_0_11"/>
<feature type="transmembrane region" description="Helical" evidence="1">
    <location>
        <begin position="91"/>
        <end position="108"/>
    </location>
</feature>
<dbReference type="AlphaFoldDB" id="W5TI18"/>
<proteinExistence type="predicted"/>
<organism evidence="2 3">
    <name type="scientific">Nocardia nova SH22a</name>
    <dbReference type="NCBI Taxonomy" id="1415166"/>
    <lineage>
        <taxon>Bacteria</taxon>
        <taxon>Bacillati</taxon>
        <taxon>Actinomycetota</taxon>
        <taxon>Actinomycetes</taxon>
        <taxon>Mycobacteriales</taxon>
        <taxon>Nocardiaceae</taxon>
        <taxon>Nocardia</taxon>
    </lineage>
</organism>
<evidence type="ECO:0000313" key="3">
    <source>
        <dbReference type="Proteomes" id="UP000019150"/>
    </source>
</evidence>
<dbReference type="STRING" id="1415166.NONO_c40830"/>
<keyword evidence="1" id="KW-0812">Transmembrane</keyword>
<evidence type="ECO:0000313" key="2">
    <source>
        <dbReference type="EMBL" id="AHH18867.1"/>
    </source>
</evidence>
<dbReference type="InterPro" id="IPR021218">
    <property type="entry name" value="DUF2784"/>
</dbReference>
<name>W5TI18_9NOCA</name>
<keyword evidence="1" id="KW-0472">Membrane</keyword>
<protein>
    <submittedName>
        <fullName evidence="2">Putative membrane protein</fullName>
    </submittedName>
</protein>
<feature type="transmembrane region" description="Helical" evidence="1">
    <location>
        <begin position="6"/>
        <end position="24"/>
    </location>
</feature>
<keyword evidence="1" id="KW-1133">Transmembrane helix</keyword>
<accession>W5TI18</accession>
<gene>
    <name evidence="2" type="ORF">NONO_c40830</name>
</gene>
<evidence type="ECO:0000256" key="1">
    <source>
        <dbReference type="SAM" id="Phobius"/>
    </source>
</evidence>
<dbReference type="Pfam" id="PF10861">
    <property type="entry name" value="DUF2784"/>
    <property type="match status" value="1"/>
</dbReference>
<dbReference type="EMBL" id="CP006850">
    <property type="protein sequence ID" value="AHH18867.1"/>
    <property type="molecule type" value="Genomic_DNA"/>
</dbReference>
<dbReference type="PATRIC" id="fig|1415166.3.peg.4189"/>
<dbReference type="Proteomes" id="UP000019150">
    <property type="component" value="Chromosome"/>
</dbReference>
<keyword evidence="3" id="KW-1185">Reference proteome</keyword>
<sequence>MLADATAGVHFLFVVYVVVGGFLAWRWRWTIWTHIAAVAWGFSTVLFKFECPLTDLENGLRARAGVAPLPSSGFIDHYITGVLYPRDALDVVRVLVIVVVAVSWAGFVQRRRHRPGAAIPGPSPAPRGPHPHP</sequence>
<dbReference type="eggNOG" id="ENOG5032SH9">
    <property type="taxonomic scope" value="Bacteria"/>
</dbReference>